<dbReference type="GO" id="GO:0008889">
    <property type="term" value="F:glycerophosphodiester phosphodiesterase activity"/>
    <property type="evidence" value="ECO:0007669"/>
    <property type="project" value="UniProtKB-EC"/>
</dbReference>
<feature type="signal peptide" evidence="1">
    <location>
        <begin position="1"/>
        <end position="18"/>
    </location>
</feature>
<accession>A0A2X3ERE5</accession>
<dbReference type="EC" id="3.1.4.46" evidence="3"/>
<dbReference type="GO" id="GO:0006629">
    <property type="term" value="P:lipid metabolic process"/>
    <property type="evidence" value="ECO:0007669"/>
    <property type="project" value="InterPro"/>
</dbReference>
<evidence type="ECO:0000259" key="2">
    <source>
        <dbReference type="PROSITE" id="PS51704"/>
    </source>
</evidence>
<dbReference type="PANTHER" id="PTHR46211">
    <property type="entry name" value="GLYCEROPHOSPHORYL DIESTER PHOSPHODIESTERASE"/>
    <property type="match status" value="1"/>
</dbReference>
<dbReference type="SUPFAM" id="SSF51695">
    <property type="entry name" value="PLC-like phosphodiesterases"/>
    <property type="match status" value="1"/>
</dbReference>
<evidence type="ECO:0000313" key="4">
    <source>
        <dbReference type="Proteomes" id="UP000251088"/>
    </source>
</evidence>
<feature type="domain" description="GP-PDE" evidence="2">
    <location>
        <begin position="20"/>
        <end position="139"/>
    </location>
</feature>
<feature type="chain" id="PRO_5015921095" evidence="1">
    <location>
        <begin position="19"/>
        <end position="139"/>
    </location>
</feature>
<organism evidence="3 4">
    <name type="scientific">Klebsiella pneumoniae</name>
    <dbReference type="NCBI Taxonomy" id="573"/>
    <lineage>
        <taxon>Bacteria</taxon>
        <taxon>Pseudomonadati</taxon>
        <taxon>Pseudomonadota</taxon>
        <taxon>Gammaproteobacteria</taxon>
        <taxon>Enterobacterales</taxon>
        <taxon>Enterobacteriaceae</taxon>
        <taxon>Klebsiella/Raoultella group</taxon>
        <taxon>Klebsiella</taxon>
        <taxon>Klebsiella pneumoniae complex</taxon>
    </lineage>
</organism>
<dbReference type="Gene3D" id="3.20.20.190">
    <property type="entry name" value="Phosphatidylinositol (PI) phosphodiesterase"/>
    <property type="match status" value="1"/>
</dbReference>
<dbReference type="EMBL" id="UAWN01000014">
    <property type="protein sequence ID" value="SQC39011.1"/>
    <property type="molecule type" value="Genomic_DNA"/>
</dbReference>
<protein>
    <submittedName>
        <fullName evidence="3">Glycerophosphoryl diester phosphodiesterase</fullName>
        <ecNumber evidence="3">3.1.4.46</ecNumber>
    </submittedName>
</protein>
<evidence type="ECO:0000313" key="3">
    <source>
        <dbReference type="EMBL" id="SQC39011.1"/>
    </source>
</evidence>
<dbReference type="InterPro" id="IPR017946">
    <property type="entry name" value="PLC-like_Pdiesterase_TIM-brl"/>
</dbReference>
<keyword evidence="1" id="KW-0732">Signal</keyword>
<keyword evidence="3" id="KW-0378">Hydrolase</keyword>
<gene>
    <name evidence="3" type="primary">ugpQ_2</name>
    <name evidence="3" type="ORF">NCTC9128_05130</name>
</gene>
<dbReference type="Pfam" id="PF03009">
    <property type="entry name" value="GDPD"/>
    <property type="match status" value="1"/>
</dbReference>
<dbReference type="Proteomes" id="UP000251088">
    <property type="component" value="Unassembled WGS sequence"/>
</dbReference>
<dbReference type="PROSITE" id="PS51704">
    <property type="entry name" value="GP_PDE"/>
    <property type="match status" value="1"/>
</dbReference>
<sequence>MKKILTALCLLATAGAWAAPQLIAHRGGTGDAPENTLPAIKLALENNAEAIWVTVQLSRDGVPVLYRSSDLSALTNSEGKVSSLTAAELAKSTPAGNGGMTATRGAVSRPPFRPCKAFYSNGRTLFSISISNLRMPIRL</sequence>
<name>A0A2X3ERE5_KLEPN</name>
<evidence type="ECO:0000256" key="1">
    <source>
        <dbReference type="SAM" id="SignalP"/>
    </source>
</evidence>
<reference evidence="3 4" key="1">
    <citation type="submission" date="2018-06" db="EMBL/GenBank/DDBJ databases">
        <authorList>
            <consortium name="Pathogen Informatics"/>
            <person name="Doyle S."/>
        </authorList>
    </citation>
    <scope>NUCLEOTIDE SEQUENCE [LARGE SCALE GENOMIC DNA]</scope>
    <source>
        <strain evidence="3 4">NCTC9128</strain>
    </source>
</reference>
<proteinExistence type="predicted"/>
<dbReference type="AlphaFoldDB" id="A0A2X3ERE5"/>
<dbReference type="InterPro" id="IPR030395">
    <property type="entry name" value="GP_PDE_dom"/>
</dbReference>
<dbReference type="PANTHER" id="PTHR46211:SF10">
    <property type="entry name" value="EXPORTED PROTEIN"/>
    <property type="match status" value="1"/>
</dbReference>